<dbReference type="AlphaFoldDB" id="A0A507D0G8"/>
<dbReference type="EMBL" id="QEAN01000165">
    <property type="protein sequence ID" value="TPX44801.1"/>
    <property type="molecule type" value="Genomic_DNA"/>
</dbReference>
<sequence>MWVLISNKKEHTGRGRSGQVHPQRIRILPVSGRTRRLYEVAEQRKNRNTIFKQDFDLELRVDRGPSPIPCKNALSEQSHL</sequence>
<dbReference type="Proteomes" id="UP000317494">
    <property type="component" value="Unassembled WGS sequence"/>
</dbReference>
<proteinExistence type="predicted"/>
<dbReference type="VEuPathDB" id="FungiDB:SeMB42_g04205"/>
<evidence type="ECO:0000313" key="3">
    <source>
        <dbReference type="Proteomes" id="UP000317494"/>
    </source>
</evidence>
<evidence type="ECO:0000256" key="1">
    <source>
        <dbReference type="SAM" id="MobiDB-lite"/>
    </source>
</evidence>
<evidence type="ECO:0000313" key="2">
    <source>
        <dbReference type="EMBL" id="TPX44801.1"/>
    </source>
</evidence>
<name>A0A507D0G8_9FUNG</name>
<gene>
    <name evidence="2" type="ORF">SeMB42_g04205</name>
</gene>
<comment type="caution">
    <text evidence="2">The sequence shown here is derived from an EMBL/GenBank/DDBJ whole genome shotgun (WGS) entry which is preliminary data.</text>
</comment>
<accession>A0A507D0G8</accession>
<organism evidence="2 3">
    <name type="scientific">Synchytrium endobioticum</name>
    <dbReference type="NCBI Taxonomy" id="286115"/>
    <lineage>
        <taxon>Eukaryota</taxon>
        <taxon>Fungi</taxon>
        <taxon>Fungi incertae sedis</taxon>
        <taxon>Chytridiomycota</taxon>
        <taxon>Chytridiomycota incertae sedis</taxon>
        <taxon>Chytridiomycetes</taxon>
        <taxon>Synchytriales</taxon>
        <taxon>Synchytriaceae</taxon>
        <taxon>Synchytrium</taxon>
    </lineage>
</organism>
<keyword evidence="3" id="KW-1185">Reference proteome</keyword>
<feature type="region of interest" description="Disordered" evidence="1">
    <location>
        <begin position="1"/>
        <end position="21"/>
    </location>
</feature>
<protein>
    <submittedName>
        <fullName evidence="2">Uncharacterized protein</fullName>
    </submittedName>
</protein>
<reference evidence="2 3" key="1">
    <citation type="journal article" date="2019" name="Sci. Rep.">
        <title>Comparative genomics of chytrid fungi reveal insights into the obligate biotrophic and pathogenic lifestyle of Synchytrium endobioticum.</title>
        <authorList>
            <person name="van de Vossenberg B.T.L.H."/>
            <person name="Warris S."/>
            <person name="Nguyen H.D.T."/>
            <person name="van Gent-Pelzer M.P.E."/>
            <person name="Joly D.L."/>
            <person name="van de Geest H.C."/>
            <person name="Bonants P.J.M."/>
            <person name="Smith D.S."/>
            <person name="Levesque C.A."/>
            <person name="van der Lee T.A.J."/>
        </authorList>
    </citation>
    <scope>NUCLEOTIDE SEQUENCE [LARGE SCALE GENOMIC DNA]</scope>
    <source>
        <strain evidence="2 3">MB42</strain>
    </source>
</reference>